<dbReference type="NCBIfam" id="TIGR03363">
    <property type="entry name" value="VI_chp_8"/>
    <property type="match status" value="1"/>
</dbReference>
<evidence type="ECO:0000313" key="3">
    <source>
        <dbReference type="Proteomes" id="UP000199391"/>
    </source>
</evidence>
<dbReference type="Proteomes" id="UP000199391">
    <property type="component" value="Unassembled WGS sequence"/>
</dbReference>
<dbReference type="Pfam" id="PF06812">
    <property type="entry name" value="ImpA_N"/>
    <property type="match status" value="1"/>
</dbReference>
<dbReference type="EMBL" id="FPBO01000011">
    <property type="protein sequence ID" value="SFU83831.1"/>
    <property type="molecule type" value="Genomic_DNA"/>
</dbReference>
<organism evidence="2 3">
    <name type="scientific">Pseudoduganella namucuonensis</name>
    <dbReference type="NCBI Taxonomy" id="1035707"/>
    <lineage>
        <taxon>Bacteria</taxon>
        <taxon>Pseudomonadati</taxon>
        <taxon>Pseudomonadota</taxon>
        <taxon>Betaproteobacteria</taxon>
        <taxon>Burkholderiales</taxon>
        <taxon>Oxalobacteraceae</taxon>
        <taxon>Telluria group</taxon>
        <taxon>Pseudoduganella</taxon>
    </lineage>
</organism>
<keyword evidence="3" id="KW-1185">Reference proteome</keyword>
<protein>
    <submittedName>
        <fullName evidence="2">Type VI secretion system protein ImpA</fullName>
    </submittedName>
</protein>
<name>A0A1I7JF67_9BURK</name>
<dbReference type="PANTHER" id="PTHR37951:SF1">
    <property type="entry name" value="TYPE VI SECRETION SYSTEM COMPONENT TSSA1"/>
    <property type="match status" value="1"/>
</dbReference>
<dbReference type="InterPro" id="IPR017740">
    <property type="entry name" value="TssA-like"/>
</dbReference>
<proteinExistence type="predicted"/>
<reference evidence="3" key="1">
    <citation type="submission" date="2016-10" db="EMBL/GenBank/DDBJ databases">
        <authorList>
            <person name="Varghese N."/>
            <person name="Submissions S."/>
        </authorList>
    </citation>
    <scope>NUCLEOTIDE SEQUENCE [LARGE SCALE GENOMIC DNA]</scope>
    <source>
        <strain evidence="3">CGMCC 1.11014</strain>
    </source>
</reference>
<dbReference type="PANTHER" id="PTHR37951">
    <property type="entry name" value="CYTOPLASMIC PROTEIN-RELATED"/>
    <property type="match status" value="1"/>
</dbReference>
<dbReference type="OrthoDB" id="9771118at2"/>
<dbReference type="STRING" id="1035707.SAMN05216552_101181"/>
<dbReference type="RefSeq" id="WP_093556125.1">
    <property type="nucleotide sequence ID" value="NZ_FPBO01000011.1"/>
</dbReference>
<dbReference type="InterPro" id="IPR010657">
    <property type="entry name" value="ImpA_N"/>
</dbReference>
<feature type="domain" description="ImpA N-terminal" evidence="1">
    <location>
        <begin position="8"/>
        <end position="130"/>
    </location>
</feature>
<evidence type="ECO:0000313" key="2">
    <source>
        <dbReference type="EMBL" id="SFU83831.1"/>
    </source>
</evidence>
<gene>
    <name evidence="2" type="ORF">SAMN05216552_101181</name>
</gene>
<accession>A0A1I7JF67</accession>
<evidence type="ECO:0000259" key="1">
    <source>
        <dbReference type="Pfam" id="PF06812"/>
    </source>
</evidence>
<dbReference type="AlphaFoldDB" id="A0A1I7JF67"/>
<sequence>MFSAEQILQPVSATHPGGSDLAFSPELDAIAQARQFDDPSLDQGEWVTELKEADWGFVVQRCAALLETRSKDLRLAVWLAEAAARQHHLRGLAEGFRVLAGLCEDYWYNGLFPESDGDNEQRVGNLSWILARTPALLRAIPLTEGRGSAYSMVDFETARKQAANGGPPPGGLKLADLEAARRNSSPQFREALATDAAACMEALQAFEKAADARLGDDSPGFSAAREALQALIHVLPPSAVNNGAVQVADEGVAMNDSGQAIHAEEGSIGQIATIHLASSSPPGAIQNRTQAVAQLRLVAQFFRRTEPHSPVSYFADKAADAADQDLHSWLRSVVKDQASMDHIEELLGVKGRPRD</sequence>